<dbReference type="STRING" id="1678841.TBC1_11883"/>
<evidence type="ECO:0000313" key="3">
    <source>
        <dbReference type="Proteomes" id="UP000053091"/>
    </source>
</evidence>
<evidence type="ECO:0000313" key="2">
    <source>
        <dbReference type="EMBL" id="GAP42744.1"/>
    </source>
</evidence>
<protein>
    <submittedName>
        <fullName evidence="2">Uncharacterized protein</fullName>
    </submittedName>
</protein>
<sequence length="415" mass="44945">MKEQFIRSMKIMLTGIILISAGTLHAQLPAYTAFLKNDLMTANDTYEFDLYLTRTGTIPLELANFQAAILVDPAFVNGGTITPAIIGGGSELNTLQQPASIGFSASESCIKIAPEIPPRTLFPETQTSSTDGTIISTEGTRVCRIRLSNTVPFGNTQINPIWNFTIQPYRTAVTAYTGPEDQRINTFITLAESHSKTLNLTLLTEGLYNPTTGLLNKTQDVDDDYNSWDNFPGLVADTLSILLAQTSSPWNILWAVHGVSLNQTGHCRIPVPGNMNGTYYIVAKHRNSVETWSKAGGESFASGITSFDLSSASSQAFGQNLKPVTGGKYVIFSGDVSSSTPSVQDGYIDFFDLTQIYNLNVNSAYGYQASDLTGEGFVDIVDLIMVYNNNINGVGMNTPPNPAKRPGTSNVQLTE</sequence>
<dbReference type="AlphaFoldDB" id="A0A0S7C1C1"/>
<feature type="region of interest" description="Disordered" evidence="1">
    <location>
        <begin position="395"/>
        <end position="415"/>
    </location>
</feature>
<evidence type="ECO:0000256" key="1">
    <source>
        <dbReference type="SAM" id="MobiDB-lite"/>
    </source>
</evidence>
<keyword evidence="3" id="KW-1185">Reference proteome</keyword>
<dbReference type="EMBL" id="DF968182">
    <property type="protein sequence ID" value="GAP42744.1"/>
    <property type="molecule type" value="Genomic_DNA"/>
</dbReference>
<dbReference type="RefSeq" id="WP_137305431.1">
    <property type="nucleotide sequence ID" value="NZ_DF968182.1"/>
</dbReference>
<dbReference type="Proteomes" id="UP000053091">
    <property type="component" value="Unassembled WGS sequence"/>
</dbReference>
<reference evidence="2" key="1">
    <citation type="journal article" date="2015" name="Genome Announc.">
        <title>Draft Genome Sequence of Bacteroidales Strain TBC1, a Novel Isolate from a Methanogenic Wastewater Treatment System.</title>
        <authorList>
            <person name="Tourlousse D.M."/>
            <person name="Matsuura N."/>
            <person name="Sun L."/>
            <person name="Toyonaga M."/>
            <person name="Kuroda K."/>
            <person name="Ohashi A."/>
            <person name="Cruz R."/>
            <person name="Yamaguchi T."/>
            <person name="Sekiguchi Y."/>
        </authorList>
    </citation>
    <scope>NUCLEOTIDE SEQUENCE [LARGE SCALE GENOMIC DNA]</scope>
    <source>
        <strain evidence="2">TBC1</strain>
    </source>
</reference>
<organism evidence="2">
    <name type="scientific">Lentimicrobium saccharophilum</name>
    <dbReference type="NCBI Taxonomy" id="1678841"/>
    <lineage>
        <taxon>Bacteria</taxon>
        <taxon>Pseudomonadati</taxon>
        <taxon>Bacteroidota</taxon>
        <taxon>Bacteroidia</taxon>
        <taxon>Bacteroidales</taxon>
        <taxon>Lentimicrobiaceae</taxon>
        <taxon>Lentimicrobium</taxon>
    </lineage>
</organism>
<accession>A0A0S7C1C1</accession>
<proteinExistence type="predicted"/>
<name>A0A0S7C1C1_9BACT</name>
<gene>
    <name evidence="2" type="ORF">TBC1_11883</name>
</gene>